<dbReference type="Gene3D" id="3.40.50.1980">
    <property type="entry name" value="Nitrogenase molybdenum iron protein domain"/>
    <property type="match status" value="2"/>
</dbReference>
<feature type="signal peptide" evidence="8">
    <location>
        <begin position="1"/>
        <end position="18"/>
    </location>
</feature>
<dbReference type="PANTHER" id="PTHR42953:SF1">
    <property type="entry name" value="METAL-BINDING PROTEIN HI_0362-RELATED"/>
    <property type="match status" value="1"/>
</dbReference>
<evidence type="ECO:0000256" key="8">
    <source>
        <dbReference type="SAM" id="SignalP"/>
    </source>
</evidence>
<evidence type="ECO:0000313" key="9">
    <source>
        <dbReference type="EMBL" id="QZA77939.1"/>
    </source>
</evidence>
<name>A0ABX8Z9C8_9NEIS</name>
<dbReference type="InterPro" id="IPR050492">
    <property type="entry name" value="Bact_metal-bind_prot9"/>
</dbReference>
<feature type="chain" id="PRO_5045187642" evidence="8">
    <location>
        <begin position="19"/>
        <end position="296"/>
    </location>
</feature>
<dbReference type="PRINTS" id="PR00690">
    <property type="entry name" value="ADHESNFAMILY"/>
</dbReference>
<evidence type="ECO:0000256" key="6">
    <source>
        <dbReference type="RuleBase" id="RU003512"/>
    </source>
</evidence>
<dbReference type="Pfam" id="PF01297">
    <property type="entry name" value="ZnuA"/>
    <property type="match status" value="1"/>
</dbReference>
<evidence type="ECO:0000313" key="10">
    <source>
        <dbReference type="Proteomes" id="UP000825679"/>
    </source>
</evidence>
<dbReference type="PRINTS" id="PR00691">
    <property type="entry name" value="ADHESINB"/>
</dbReference>
<evidence type="ECO:0000256" key="4">
    <source>
        <dbReference type="ARBA" id="ARBA00022723"/>
    </source>
</evidence>
<protein>
    <submittedName>
        <fullName evidence="9">Zinc ABC transporter substrate-binding protein</fullName>
    </submittedName>
</protein>
<evidence type="ECO:0000256" key="2">
    <source>
        <dbReference type="ARBA" id="ARBA00011028"/>
    </source>
</evidence>
<dbReference type="InterPro" id="IPR006127">
    <property type="entry name" value="ZnuA-like"/>
</dbReference>
<keyword evidence="10" id="KW-1185">Reference proteome</keyword>
<gene>
    <name evidence="9" type="ORF">K4H28_00400</name>
</gene>
<keyword evidence="4" id="KW-0479">Metal-binding</keyword>
<keyword evidence="5 8" id="KW-0732">Signal</keyword>
<dbReference type="InterPro" id="IPR006129">
    <property type="entry name" value="AdhesinB"/>
</dbReference>
<accession>A0ABX8Z9C8</accession>
<dbReference type="PANTHER" id="PTHR42953">
    <property type="entry name" value="HIGH-AFFINITY ZINC UPTAKE SYSTEM PROTEIN ZNUA-RELATED"/>
    <property type="match status" value="1"/>
</dbReference>
<evidence type="ECO:0000256" key="1">
    <source>
        <dbReference type="ARBA" id="ARBA00004196"/>
    </source>
</evidence>
<proteinExistence type="inferred from homology"/>
<evidence type="ECO:0000256" key="5">
    <source>
        <dbReference type="ARBA" id="ARBA00022729"/>
    </source>
</evidence>
<feature type="region of interest" description="Disordered" evidence="7">
    <location>
        <begin position="108"/>
        <end position="128"/>
    </location>
</feature>
<organism evidence="9 10">
    <name type="scientific">Deefgea tanakiae</name>
    <dbReference type="NCBI Taxonomy" id="2865840"/>
    <lineage>
        <taxon>Bacteria</taxon>
        <taxon>Pseudomonadati</taxon>
        <taxon>Pseudomonadota</taxon>
        <taxon>Betaproteobacteria</taxon>
        <taxon>Neisseriales</taxon>
        <taxon>Chitinibacteraceae</taxon>
        <taxon>Deefgea</taxon>
    </lineage>
</organism>
<keyword evidence="3 6" id="KW-0813">Transport</keyword>
<evidence type="ECO:0000256" key="3">
    <source>
        <dbReference type="ARBA" id="ARBA00022448"/>
    </source>
</evidence>
<comment type="subcellular location">
    <subcellularLocation>
        <location evidence="1">Cell envelope</location>
    </subcellularLocation>
</comment>
<dbReference type="SUPFAM" id="SSF53807">
    <property type="entry name" value="Helical backbone' metal receptor"/>
    <property type="match status" value="1"/>
</dbReference>
<sequence length="296" mass="31758">MRQILAIICLFFSSLVSAEPLKVVASFSILGNLVQEVGGDRVQVNTLVGPGEDAHVWQAKPADLKKLSGAPLFFVNGLGFEGWLKRVEQAAAYKGKVITVTKGLKPLEQEDEHGHGDGHAHHGKADPHAWHDPRAVLLMVDQITAALKAADPAGAAQYSSNAATFKAKITQLDTQTAAAFAAIPAAKKKVVTSHDALAYLGHRYAIQFYPLQGISTDAEPSAKEMAALIREMRKSQIKAVFAENISNPKLIDQIARETGAKVGPPIYSDALDKKAPANTWIGMFTHNTQAILAALK</sequence>
<dbReference type="InterPro" id="IPR006128">
    <property type="entry name" value="Lipoprotein_PsaA-like"/>
</dbReference>
<comment type="similarity">
    <text evidence="2 6">Belongs to the bacterial solute-binding protein 9 family.</text>
</comment>
<reference evidence="9 10" key="1">
    <citation type="submission" date="2021-08" db="EMBL/GenBank/DDBJ databases">
        <title>complete genome sequencing of Deefgea sp. D25.</title>
        <authorList>
            <person name="Bae J.-W."/>
            <person name="Gim D.-H."/>
        </authorList>
    </citation>
    <scope>NUCLEOTIDE SEQUENCE [LARGE SCALE GENOMIC DNA]</scope>
    <source>
        <strain evidence="9 10">D25</strain>
    </source>
</reference>
<dbReference type="EMBL" id="CP081150">
    <property type="protein sequence ID" value="QZA77939.1"/>
    <property type="molecule type" value="Genomic_DNA"/>
</dbReference>
<dbReference type="RefSeq" id="WP_221006317.1">
    <property type="nucleotide sequence ID" value="NZ_CP081150.1"/>
</dbReference>
<dbReference type="Proteomes" id="UP000825679">
    <property type="component" value="Chromosome"/>
</dbReference>
<evidence type="ECO:0000256" key="7">
    <source>
        <dbReference type="SAM" id="MobiDB-lite"/>
    </source>
</evidence>